<dbReference type="InterPro" id="IPR007016">
    <property type="entry name" value="O-antigen_ligase-rel_domated"/>
</dbReference>
<gene>
    <name evidence="7" type="ordered locus">Plav_1918</name>
</gene>
<dbReference type="eggNOG" id="COG3307">
    <property type="taxonomic scope" value="Bacteria"/>
</dbReference>
<dbReference type="RefSeq" id="WP_012110829.1">
    <property type="nucleotide sequence ID" value="NC_009719.1"/>
</dbReference>
<evidence type="ECO:0000313" key="8">
    <source>
        <dbReference type="Proteomes" id="UP000006377"/>
    </source>
</evidence>
<evidence type="ECO:0000256" key="2">
    <source>
        <dbReference type="ARBA" id="ARBA00022692"/>
    </source>
</evidence>
<dbReference type="KEGG" id="pla:Plav_1918"/>
<evidence type="ECO:0000256" key="5">
    <source>
        <dbReference type="SAM" id="Phobius"/>
    </source>
</evidence>
<keyword evidence="2 5" id="KW-0812">Transmembrane</keyword>
<dbReference type="PANTHER" id="PTHR37422:SF13">
    <property type="entry name" value="LIPOPOLYSACCHARIDE BIOSYNTHESIS PROTEIN PA4999-RELATED"/>
    <property type="match status" value="1"/>
</dbReference>
<name>A7HUF0_PARL1</name>
<evidence type="ECO:0000256" key="4">
    <source>
        <dbReference type="ARBA" id="ARBA00023136"/>
    </source>
</evidence>
<comment type="subcellular location">
    <subcellularLocation>
        <location evidence="1">Membrane</location>
        <topology evidence="1">Multi-pass membrane protein</topology>
    </subcellularLocation>
</comment>
<feature type="domain" description="O-antigen ligase-related" evidence="6">
    <location>
        <begin position="172"/>
        <end position="326"/>
    </location>
</feature>
<feature type="transmembrane region" description="Helical" evidence="5">
    <location>
        <begin position="54"/>
        <end position="76"/>
    </location>
</feature>
<feature type="transmembrane region" description="Helical" evidence="5">
    <location>
        <begin position="106"/>
        <end position="123"/>
    </location>
</feature>
<organism evidence="7 8">
    <name type="scientific">Parvibaculum lavamentivorans (strain DS-1 / DSM 13023 / NCIMB 13966)</name>
    <dbReference type="NCBI Taxonomy" id="402881"/>
    <lineage>
        <taxon>Bacteria</taxon>
        <taxon>Pseudomonadati</taxon>
        <taxon>Pseudomonadota</taxon>
        <taxon>Alphaproteobacteria</taxon>
        <taxon>Hyphomicrobiales</taxon>
        <taxon>Parvibaculaceae</taxon>
        <taxon>Parvibaculum</taxon>
    </lineage>
</organism>
<reference evidence="7 8" key="1">
    <citation type="journal article" date="2011" name="Stand. Genomic Sci.">
        <title>Complete genome sequence of Parvibaculum lavamentivorans type strain (DS-1(T)).</title>
        <authorList>
            <person name="Schleheck D."/>
            <person name="Weiss M."/>
            <person name="Pitluck S."/>
            <person name="Bruce D."/>
            <person name="Land M.L."/>
            <person name="Han S."/>
            <person name="Saunders E."/>
            <person name="Tapia R."/>
            <person name="Detter C."/>
            <person name="Brettin T."/>
            <person name="Han J."/>
            <person name="Woyke T."/>
            <person name="Goodwin L."/>
            <person name="Pennacchio L."/>
            <person name="Nolan M."/>
            <person name="Cook A.M."/>
            <person name="Kjelleberg S."/>
            <person name="Thomas T."/>
        </authorList>
    </citation>
    <scope>NUCLEOTIDE SEQUENCE [LARGE SCALE GENOMIC DNA]</scope>
    <source>
        <strain evidence="8">DS-1 / DSM 13023 / NCIMB 13966</strain>
    </source>
</reference>
<dbReference type="Proteomes" id="UP000006377">
    <property type="component" value="Chromosome"/>
</dbReference>
<keyword evidence="8" id="KW-1185">Reference proteome</keyword>
<evidence type="ECO:0000313" key="7">
    <source>
        <dbReference type="EMBL" id="ABS63533.1"/>
    </source>
</evidence>
<feature type="transmembrane region" description="Helical" evidence="5">
    <location>
        <begin position="30"/>
        <end position="47"/>
    </location>
</feature>
<feature type="transmembrane region" description="Helical" evidence="5">
    <location>
        <begin position="82"/>
        <end position="99"/>
    </location>
</feature>
<proteinExistence type="predicted"/>
<accession>A7HUF0</accession>
<dbReference type="EMBL" id="CP000774">
    <property type="protein sequence ID" value="ABS63533.1"/>
    <property type="molecule type" value="Genomic_DNA"/>
</dbReference>
<sequence>MLNFLIPVSAVTLFLATKMSLGIIQLRPFDILVAFILLLVAIQPRLFMRARLDLGFLILLPFFIVHTLSAFGYYTGNGIRELFQVTLILGFAFVLNAVGDRLDYKLMGKILLIGLIGVMIYNIGWHISQGQWSGWKRLNDPKAAFTFLPMLLSVFILFAPDARRRLYWALWIVVGIAVFLSGERKALLAFGIITVALLSRGRFVAAIPVLAAGIFALSILATLVDDPYITRQVNTLLEPTTTDISLSAMAEGQMPTSLSNAAREFSFEQVKRMSSENPLFGIGTNAYTDIMRREFAFLPSFLLVSIHGEFLRIIVENGIVGLAFYILIWVVALLRNLKVAHHLQLNRRITQAQARILPILLLLPPAFYVGFEATGTRVFMATILASMAPSLVFWAVSQRARPAASTRRVQTGIEESTATS</sequence>
<feature type="transmembrane region" description="Helical" evidence="5">
    <location>
        <begin position="202"/>
        <end position="224"/>
    </location>
</feature>
<dbReference type="PANTHER" id="PTHR37422">
    <property type="entry name" value="TEICHURONIC ACID BIOSYNTHESIS PROTEIN TUAE"/>
    <property type="match status" value="1"/>
</dbReference>
<dbReference type="InterPro" id="IPR051533">
    <property type="entry name" value="WaaL-like"/>
</dbReference>
<dbReference type="GO" id="GO:0016020">
    <property type="term" value="C:membrane"/>
    <property type="evidence" value="ECO:0007669"/>
    <property type="project" value="UniProtKB-SubCell"/>
</dbReference>
<dbReference type="Pfam" id="PF04932">
    <property type="entry name" value="Wzy_C"/>
    <property type="match status" value="1"/>
</dbReference>
<feature type="transmembrane region" description="Helical" evidence="5">
    <location>
        <begin position="143"/>
        <end position="159"/>
    </location>
</feature>
<evidence type="ECO:0000259" key="6">
    <source>
        <dbReference type="Pfam" id="PF04932"/>
    </source>
</evidence>
<evidence type="ECO:0000256" key="3">
    <source>
        <dbReference type="ARBA" id="ARBA00022989"/>
    </source>
</evidence>
<feature type="transmembrane region" description="Helical" evidence="5">
    <location>
        <begin position="377"/>
        <end position="397"/>
    </location>
</feature>
<feature type="transmembrane region" description="Helical" evidence="5">
    <location>
        <begin position="352"/>
        <end position="371"/>
    </location>
</feature>
<protein>
    <submittedName>
        <fullName evidence="7">O-antigen polymerase</fullName>
    </submittedName>
</protein>
<dbReference type="HOGENOM" id="CLU_653540_0_0_5"/>
<keyword evidence="3 5" id="KW-1133">Transmembrane helix</keyword>
<dbReference type="AlphaFoldDB" id="A7HUF0"/>
<keyword evidence="4 5" id="KW-0472">Membrane</keyword>
<feature type="transmembrane region" description="Helical" evidence="5">
    <location>
        <begin position="321"/>
        <end position="340"/>
    </location>
</feature>
<feature type="transmembrane region" description="Helical" evidence="5">
    <location>
        <begin position="295"/>
        <end position="315"/>
    </location>
</feature>
<feature type="transmembrane region" description="Helical" evidence="5">
    <location>
        <begin position="166"/>
        <end position="182"/>
    </location>
</feature>
<dbReference type="STRING" id="402881.Plav_1918"/>
<evidence type="ECO:0000256" key="1">
    <source>
        <dbReference type="ARBA" id="ARBA00004141"/>
    </source>
</evidence>